<evidence type="ECO:0000313" key="1">
    <source>
        <dbReference type="EMBL" id="KAF7833220.1"/>
    </source>
</evidence>
<reference evidence="1" key="1">
    <citation type="submission" date="2020-09" db="EMBL/GenBank/DDBJ databases">
        <title>Genome-Enabled Discovery of Anthraquinone Biosynthesis in Senna tora.</title>
        <authorList>
            <person name="Kang S.-H."/>
            <person name="Pandey R.P."/>
            <person name="Lee C.-M."/>
            <person name="Sim J.-S."/>
            <person name="Jeong J.-T."/>
            <person name="Choi B.-S."/>
            <person name="Jung M."/>
            <person name="Ginzburg D."/>
            <person name="Zhao K."/>
            <person name="Won S.Y."/>
            <person name="Oh T.-J."/>
            <person name="Yu Y."/>
            <person name="Kim N.-H."/>
            <person name="Lee O.R."/>
            <person name="Lee T.-H."/>
            <person name="Bashyal P."/>
            <person name="Kim T.-S."/>
            <person name="Lee W.-H."/>
            <person name="Kawkins C."/>
            <person name="Kim C.-K."/>
            <person name="Kim J.S."/>
            <person name="Ahn B.O."/>
            <person name="Rhee S.Y."/>
            <person name="Sohng J.K."/>
        </authorList>
    </citation>
    <scope>NUCLEOTIDE SEQUENCE</scope>
    <source>
        <tissue evidence="1">Leaf</tissue>
    </source>
</reference>
<comment type="caution">
    <text evidence="1">The sequence shown here is derived from an EMBL/GenBank/DDBJ whole genome shotgun (WGS) entry which is preliminary data.</text>
</comment>
<dbReference type="AlphaFoldDB" id="A0A835C7V9"/>
<dbReference type="Proteomes" id="UP000634136">
    <property type="component" value="Unassembled WGS sequence"/>
</dbReference>
<organism evidence="1 2">
    <name type="scientific">Senna tora</name>
    <dbReference type="NCBI Taxonomy" id="362788"/>
    <lineage>
        <taxon>Eukaryota</taxon>
        <taxon>Viridiplantae</taxon>
        <taxon>Streptophyta</taxon>
        <taxon>Embryophyta</taxon>
        <taxon>Tracheophyta</taxon>
        <taxon>Spermatophyta</taxon>
        <taxon>Magnoliopsida</taxon>
        <taxon>eudicotyledons</taxon>
        <taxon>Gunneridae</taxon>
        <taxon>Pentapetalae</taxon>
        <taxon>rosids</taxon>
        <taxon>fabids</taxon>
        <taxon>Fabales</taxon>
        <taxon>Fabaceae</taxon>
        <taxon>Caesalpinioideae</taxon>
        <taxon>Cassia clade</taxon>
        <taxon>Senna</taxon>
    </lineage>
</organism>
<gene>
    <name evidence="1" type="ORF">G2W53_015553</name>
</gene>
<keyword evidence="2" id="KW-1185">Reference proteome</keyword>
<proteinExistence type="predicted"/>
<sequence>MLRDPDGIIVVSDLIKHDSISWNQEILSSLYDPQVAQIISKIPLSITSSHNSALVVSGSHSANSKVYRVWKRLVEGHSLLITAAHNGSSASIHHTQQSVPMDIALHLLSRSWDWMVHQQKYARFDTRVTDWHQCLPSFLSVIRKGFQVIDQIGSNPKFCNLFVPNLVLKNLILGQCGCPSSMGLDSLQEST</sequence>
<dbReference type="EMBL" id="JAAIUW010000005">
    <property type="protein sequence ID" value="KAF7833220.1"/>
    <property type="molecule type" value="Genomic_DNA"/>
</dbReference>
<name>A0A835C7V9_9FABA</name>
<evidence type="ECO:0000313" key="2">
    <source>
        <dbReference type="Proteomes" id="UP000634136"/>
    </source>
</evidence>
<accession>A0A835C7V9</accession>
<protein>
    <submittedName>
        <fullName evidence="1">Uncharacterized protein</fullName>
    </submittedName>
</protein>